<accession>A0AAD5UPT7</accession>
<name>A0AAD5UPT7_9FUNG</name>
<protein>
    <submittedName>
        <fullName evidence="3">Uncharacterized protein</fullName>
    </submittedName>
</protein>
<gene>
    <name evidence="3" type="ORF">HK103_006480</name>
</gene>
<comment type="caution">
    <text evidence="3">The sequence shown here is derived from an EMBL/GenBank/DDBJ whole genome shotgun (WGS) entry which is preliminary data.</text>
</comment>
<dbReference type="PANTHER" id="PTHR12932">
    <property type="entry name" value="P25 ALPHA-RELATED"/>
    <property type="match status" value="1"/>
</dbReference>
<dbReference type="GO" id="GO:0001578">
    <property type="term" value="P:microtubule bundle formation"/>
    <property type="evidence" value="ECO:0007669"/>
    <property type="project" value="TreeGrafter"/>
</dbReference>
<dbReference type="EMBL" id="JADGKB010000007">
    <property type="protein sequence ID" value="KAJ3261171.1"/>
    <property type="molecule type" value="Genomic_DNA"/>
</dbReference>
<dbReference type="AlphaFoldDB" id="A0AAD5UPT7"/>
<dbReference type="InterPro" id="IPR008907">
    <property type="entry name" value="TPP/p25"/>
</dbReference>
<evidence type="ECO:0000256" key="2">
    <source>
        <dbReference type="SAM" id="MobiDB-lite"/>
    </source>
</evidence>
<feature type="region of interest" description="Disordered" evidence="2">
    <location>
        <begin position="237"/>
        <end position="278"/>
    </location>
</feature>
<keyword evidence="4" id="KW-1185">Reference proteome</keyword>
<dbReference type="Pfam" id="PF05517">
    <property type="entry name" value="p25-alpha"/>
    <property type="match status" value="1"/>
</dbReference>
<reference evidence="3" key="1">
    <citation type="submission" date="2020-05" db="EMBL/GenBank/DDBJ databases">
        <title>Phylogenomic resolution of chytrid fungi.</title>
        <authorList>
            <person name="Stajich J.E."/>
            <person name="Amses K."/>
            <person name="Simmons R."/>
            <person name="Seto K."/>
            <person name="Myers J."/>
            <person name="Bonds A."/>
            <person name="Quandt C.A."/>
            <person name="Barry K."/>
            <person name="Liu P."/>
            <person name="Grigoriev I."/>
            <person name="Longcore J.E."/>
            <person name="James T.Y."/>
        </authorList>
    </citation>
    <scope>NUCLEOTIDE SEQUENCE</scope>
    <source>
        <strain evidence="3">PLAUS21</strain>
    </source>
</reference>
<dbReference type="InterPro" id="IPR011992">
    <property type="entry name" value="EF-hand-dom_pair"/>
</dbReference>
<dbReference type="Gene3D" id="1.10.238.10">
    <property type="entry name" value="EF-hand"/>
    <property type="match status" value="1"/>
</dbReference>
<evidence type="ECO:0000313" key="3">
    <source>
        <dbReference type="EMBL" id="KAJ3261171.1"/>
    </source>
</evidence>
<feature type="compositionally biased region" description="Polar residues" evidence="2">
    <location>
        <begin position="237"/>
        <end position="259"/>
    </location>
</feature>
<feature type="region of interest" description="Disordered" evidence="2">
    <location>
        <begin position="102"/>
        <end position="132"/>
    </location>
</feature>
<dbReference type="Proteomes" id="UP001210925">
    <property type="component" value="Unassembled WGS sequence"/>
</dbReference>
<dbReference type="GO" id="GO:0032273">
    <property type="term" value="P:positive regulation of protein polymerization"/>
    <property type="evidence" value="ECO:0007669"/>
    <property type="project" value="TreeGrafter"/>
</dbReference>
<dbReference type="GO" id="GO:0005874">
    <property type="term" value="C:microtubule"/>
    <property type="evidence" value="ECO:0007669"/>
    <property type="project" value="TreeGrafter"/>
</dbReference>
<proteinExistence type="inferred from homology"/>
<evidence type="ECO:0000313" key="4">
    <source>
        <dbReference type="Proteomes" id="UP001210925"/>
    </source>
</evidence>
<feature type="compositionally biased region" description="Low complexity" evidence="2">
    <location>
        <begin position="102"/>
        <end position="131"/>
    </location>
</feature>
<comment type="similarity">
    <text evidence="1">Belongs to the TPPP family.</text>
</comment>
<sequence length="421" mass="46154">MKPTDSSLKAGYSIGLKLDETNWTLWKFRMLSMLKAEDLWDASKLTVVNDPSAKEAILLNLSDKFTALVNELPAPQIWSYLVDYFKEGTPTLNAATTPAPLATTPSTIPAPPATTAATAPVSSPTTTQQETQKPKLNIPVCINAVSNLATFKAGSSMKASLNEFSAIVNTIKSVAGPTISVDDFAALYLLASLPKEYAPIKKNVSELDFELISQLVLQQEKQIPSVVKEEESFTVHRSAQRALSPTGNRTTLPRTQVKQTPKRTLTRQSTSPGASPKANLSLVSKHQTATLYQVFQSFCQFGSGKVDPNAMLMMDGTKFAKVCKDCGIVSKSLSIIDVDIVFNRVKPKTARKIDKKQFIEGLLLLAEIKYEEYGDEAFEQLYQDIVEAGTIPKLDPNVSFTVNTEIIQRLTDHTLYTGILI</sequence>
<organism evidence="3 4">
    <name type="scientific">Boothiomyces macroporosus</name>
    <dbReference type="NCBI Taxonomy" id="261099"/>
    <lineage>
        <taxon>Eukaryota</taxon>
        <taxon>Fungi</taxon>
        <taxon>Fungi incertae sedis</taxon>
        <taxon>Chytridiomycota</taxon>
        <taxon>Chytridiomycota incertae sedis</taxon>
        <taxon>Chytridiomycetes</taxon>
        <taxon>Rhizophydiales</taxon>
        <taxon>Terramycetaceae</taxon>
        <taxon>Boothiomyces</taxon>
    </lineage>
</organism>
<evidence type="ECO:0000256" key="1">
    <source>
        <dbReference type="ARBA" id="ARBA00010994"/>
    </source>
</evidence>
<dbReference type="GO" id="GO:0046785">
    <property type="term" value="P:microtubule polymerization"/>
    <property type="evidence" value="ECO:0007669"/>
    <property type="project" value="InterPro"/>
</dbReference>
<dbReference type="GO" id="GO:0015631">
    <property type="term" value="F:tubulin binding"/>
    <property type="evidence" value="ECO:0007669"/>
    <property type="project" value="InterPro"/>
</dbReference>
<dbReference type="SUPFAM" id="SSF47473">
    <property type="entry name" value="EF-hand"/>
    <property type="match status" value="1"/>
</dbReference>
<dbReference type="PANTHER" id="PTHR12932:SF9">
    <property type="entry name" value="TUBULIN POLYMERIZATION-PROMOTING PROTEIN HOMOLOG"/>
    <property type="match status" value="1"/>
</dbReference>